<accession>A0ABP8EF22</accession>
<name>A0ABP8EF22_9MICO</name>
<gene>
    <name evidence="1" type="ORF">GCM10022261_01140</name>
</gene>
<reference evidence="2" key="1">
    <citation type="journal article" date="2019" name="Int. J. Syst. Evol. Microbiol.">
        <title>The Global Catalogue of Microorganisms (GCM) 10K type strain sequencing project: providing services to taxonomists for standard genome sequencing and annotation.</title>
        <authorList>
            <consortium name="The Broad Institute Genomics Platform"/>
            <consortium name="The Broad Institute Genome Sequencing Center for Infectious Disease"/>
            <person name="Wu L."/>
            <person name="Ma J."/>
        </authorList>
    </citation>
    <scope>NUCLEOTIDE SEQUENCE [LARGE SCALE GENOMIC DNA]</scope>
    <source>
        <strain evidence="2">JCM 17458</strain>
    </source>
</reference>
<evidence type="ECO:0000313" key="1">
    <source>
        <dbReference type="EMBL" id="GAA4282583.1"/>
    </source>
</evidence>
<keyword evidence="2" id="KW-1185">Reference proteome</keyword>
<comment type="caution">
    <text evidence="1">The sequence shown here is derived from an EMBL/GenBank/DDBJ whole genome shotgun (WGS) entry which is preliminary data.</text>
</comment>
<organism evidence="1 2">
    <name type="scientific">Brevibacterium daeguense</name>
    <dbReference type="NCBI Taxonomy" id="909936"/>
    <lineage>
        <taxon>Bacteria</taxon>
        <taxon>Bacillati</taxon>
        <taxon>Actinomycetota</taxon>
        <taxon>Actinomycetes</taxon>
        <taxon>Micrococcales</taxon>
        <taxon>Brevibacteriaceae</taxon>
        <taxon>Brevibacterium</taxon>
    </lineage>
</organism>
<protein>
    <submittedName>
        <fullName evidence="1">Uncharacterized protein</fullName>
    </submittedName>
</protein>
<sequence>MALAQAEQAQGQSLIAGIDEYAKPVGEAQRDRVAQGIGRHGADRDAALDAVENGVEQFIVLRFRQFLEDPALEVFELLPVARVEDRAG</sequence>
<evidence type="ECO:0000313" key="2">
    <source>
        <dbReference type="Proteomes" id="UP001501586"/>
    </source>
</evidence>
<dbReference type="EMBL" id="BAABAZ010000003">
    <property type="protein sequence ID" value="GAA4282583.1"/>
    <property type="molecule type" value="Genomic_DNA"/>
</dbReference>
<dbReference type="Proteomes" id="UP001501586">
    <property type="component" value="Unassembled WGS sequence"/>
</dbReference>
<proteinExistence type="predicted"/>